<protein>
    <submittedName>
        <fullName evidence="2">Uncharacterized protein</fullName>
    </submittedName>
</protein>
<sequence>MGKTIFGILCVCVVYATIGINLPVTIGEVNNEARGEGPWYHNLGGHPIFSNTAIPVNNCNQQSCRSACLSSKPGGNLASVNCRDDKTCVCVWLNGI</sequence>
<reference evidence="3" key="2">
    <citation type="submission" date="2022-03" db="EMBL/GenBank/DDBJ databases">
        <title>Draft title - Genomic analysis of global carrot germplasm unveils the trajectory of domestication and the origin of high carotenoid orange carrot.</title>
        <authorList>
            <person name="Iorizzo M."/>
            <person name="Ellison S."/>
            <person name="Senalik D."/>
            <person name="Macko-Podgorni A."/>
            <person name="Grzebelus D."/>
            <person name="Bostan H."/>
            <person name="Rolling W."/>
            <person name="Curaba J."/>
            <person name="Simon P."/>
        </authorList>
    </citation>
    <scope>NUCLEOTIDE SEQUENCE</scope>
    <source>
        <tissue evidence="3">Leaf</tissue>
    </source>
</reference>
<name>A0A175YJ24_DAUCS</name>
<feature type="chain" id="PRO_5008044617" evidence="1">
    <location>
        <begin position="28"/>
        <end position="96"/>
    </location>
</feature>
<accession>A0A175YJ24</accession>
<dbReference type="EMBL" id="CP093351">
    <property type="protein sequence ID" value="WOH16142.1"/>
    <property type="molecule type" value="Genomic_DNA"/>
</dbReference>
<evidence type="ECO:0000313" key="3">
    <source>
        <dbReference type="EMBL" id="WOH16142.1"/>
    </source>
</evidence>
<proteinExistence type="predicted"/>
<gene>
    <name evidence="2" type="ORF">DCAR_030717</name>
    <name evidence="3" type="ORF">DCAR_0935691</name>
</gene>
<evidence type="ECO:0000256" key="1">
    <source>
        <dbReference type="SAM" id="SignalP"/>
    </source>
</evidence>
<dbReference type="EMBL" id="LNRQ01000009">
    <property type="protein sequence ID" value="KZM83148.1"/>
    <property type="molecule type" value="Genomic_DNA"/>
</dbReference>
<evidence type="ECO:0000313" key="4">
    <source>
        <dbReference type="Proteomes" id="UP000077755"/>
    </source>
</evidence>
<dbReference type="AlphaFoldDB" id="A0A175YJ24"/>
<dbReference type="Proteomes" id="UP000077755">
    <property type="component" value="Chromosome 9"/>
</dbReference>
<keyword evidence="1" id="KW-0732">Signal</keyword>
<organism evidence="2">
    <name type="scientific">Daucus carota subsp. sativus</name>
    <name type="common">Carrot</name>
    <dbReference type="NCBI Taxonomy" id="79200"/>
    <lineage>
        <taxon>Eukaryota</taxon>
        <taxon>Viridiplantae</taxon>
        <taxon>Streptophyta</taxon>
        <taxon>Embryophyta</taxon>
        <taxon>Tracheophyta</taxon>
        <taxon>Spermatophyta</taxon>
        <taxon>Magnoliopsida</taxon>
        <taxon>eudicotyledons</taxon>
        <taxon>Gunneridae</taxon>
        <taxon>Pentapetalae</taxon>
        <taxon>asterids</taxon>
        <taxon>campanulids</taxon>
        <taxon>Apiales</taxon>
        <taxon>Apiaceae</taxon>
        <taxon>Apioideae</taxon>
        <taxon>Scandiceae</taxon>
        <taxon>Daucinae</taxon>
        <taxon>Daucus</taxon>
        <taxon>Daucus sect. Daucus</taxon>
    </lineage>
</organism>
<keyword evidence="4" id="KW-1185">Reference proteome</keyword>
<evidence type="ECO:0000313" key="2">
    <source>
        <dbReference type="EMBL" id="KZM83148.1"/>
    </source>
</evidence>
<feature type="signal peptide" evidence="1">
    <location>
        <begin position="1"/>
        <end position="27"/>
    </location>
</feature>
<reference evidence="2" key="1">
    <citation type="journal article" date="2016" name="Nat. Genet.">
        <title>A high-quality carrot genome assembly provides new insights into carotenoid accumulation and asterid genome evolution.</title>
        <authorList>
            <person name="Iorizzo M."/>
            <person name="Ellison S."/>
            <person name="Senalik D."/>
            <person name="Zeng P."/>
            <person name="Satapoomin P."/>
            <person name="Huang J."/>
            <person name="Bowman M."/>
            <person name="Iovene M."/>
            <person name="Sanseverino W."/>
            <person name="Cavagnaro P."/>
            <person name="Yildiz M."/>
            <person name="Macko-Podgorni A."/>
            <person name="Moranska E."/>
            <person name="Grzebelus E."/>
            <person name="Grzebelus D."/>
            <person name="Ashrafi H."/>
            <person name="Zheng Z."/>
            <person name="Cheng S."/>
            <person name="Spooner D."/>
            <person name="Van Deynze A."/>
            <person name="Simon P."/>
        </authorList>
    </citation>
    <scope>NUCLEOTIDE SEQUENCE [LARGE SCALE GENOMIC DNA]</scope>
    <source>
        <tissue evidence="2">Leaf</tissue>
    </source>
</reference>
<dbReference type="Gramene" id="KZM83148">
    <property type="protein sequence ID" value="KZM83148"/>
    <property type="gene ID" value="DCAR_030717"/>
</dbReference>